<comment type="pathway">
    <text evidence="2">Amino-acid biosynthesis; L-methionine biosynthesis via de novo pathway; L-homoserine from L-aspartate: step 3/3.</text>
</comment>
<dbReference type="InterPro" id="IPR019811">
    <property type="entry name" value="HDH_CS"/>
</dbReference>
<evidence type="ECO:0000256" key="2">
    <source>
        <dbReference type="ARBA" id="ARBA00005062"/>
    </source>
</evidence>
<dbReference type="Gene3D" id="3.30.70.260">
    <property type="match status" value="1"/>
</dbReference>
<dbReference type="InterPro" id="IPR002912">
    <property type="entry name" value="ACT_dom"/>
</dbReference>
<dbReference type="AlphaFoldDB" id="A0A644TJ86"/>
<evidence type="ECO:0000256" key="3">
    <source>
        <dbReference type="ARBA" id="ARBA00006753"/>
    </source>
</evidence>
<keyword evidence="9 12" id="KW-0560">Oxidoreductase</keyword>
<reference evidence="12" key="1">
    <citation type="submission" date="2019-08" db="EMBL/GenBank/DDBJ databases">
        <authorList>
            <person name="Kucharzyk K."/>
            <person name="Murdoch R.W."/>
            <person name="Higgins S."/>
            <person name="Loffler F."/>
        </authorList>
    </citation>
    <scope>NUCLEOTIDE SEQUENCE</scope>
</reference>
<dbReference type="CDD" id="cd04881">
    <property type="entry name" value="ACT_HSDH-Hom"/>
    <property type="match status" value="1"/>
</dbReference>
<gene>
    <name evidence="12" type="primary">hom_6</name>
    <name evidence="12" type="ORF">SDC9_12707</name>
</gene>
<dbReference type="PROSITE" id="PS01042">
    <property type="entry name" value="HOMOSER_DHGENASE"/>
    <property type="match status" value="1"/>
</dbReference>
<comment type="caution">
    <text evidence="12">The sequence shown here is derived from an EMBL/GenBank/DDBJ whole genome shotgun (WGS) entry which is preliminary data.</text>
</comment>
<organism evidence="12">
    <name type="scientific">bioreactor metagenome</name>
    <dbReference type="NCBI Taxonomy" id="1076179"/>
    <lineage>
        <taxon>unclassified sequences</taxon>
        <taxon>metagenomes</taxon>
        <taxon>ecological metagenomes</taxon>
    </lineage>
</organism>
<dbReference type="Pfam" id="PF00742">
    <property type="entry name" value="Homoserine_dh"/>
    <property type="match status" value="1"/>
</dbReference>
<evidence type="ECO:0000256" key="8">
    <source>
        <dbReference type="ARBA" id="ARBA00022857"/>
    </source>
</evidence>
<evidence type="ECO:0000256" key="10">
    <source>
        <dbReference type="ARBA" id="ARBA00023167"/>
    </source>
</evidence>
<dbReference type="FunFam" id="3.30.360.10:FF:000005">
    <property type="entry name" value="Homoserine dehydrogenase"/>
    <property type="match status" value="1"/>
</dbReference>
<dbReference type="GO" id="GO:0009088">
    <property type="term" value="P:threonine biosynthetic process"/>
    <property type="evidence" value="ECO:0007669"/>
    <property type="project" value="UniProtKB-UniPathway"/>
</dbReference>
<keyword evidence="8" id="KW-0521">NADP</keyword>
<dbReference type="SUPFAM" id="SSF51735">
    <property type="entry name" value="NAD(P)-binding Rossmann-fold domains"/>
    <property type="match status" value="1"/>
</dbReference>
<evidence type="ECO:0000256" key="9">
    <source>
        <dbReference type="ARBA" id="ARBA00023002"/>
    </source>
</evidence>
<dbReference type="PANTHER" id="PTHR43331">
    <property type="entry name" value="HOMOSERINE DEHYDROGENASE"/>
    <property type="match status" value="1"/>
</dbReference>
<evidence type="ECO:0000256" key="5">
    <source>
        <dbReference type="ARBA" id="ARBA00013376"/>
    </source>
</evidence>
<dbReference type="UniPathway" id="UPA00050">
    <property type="reaction ID" value="UER00063"/>
</dbReference>
<keyword evidence="7" id="KW-0791">Threonine biosynthesis</keyword>
<name>A0A644TJ86_9ZZZZ</name>
<dbReference type="SUPFAM" id="SSF55347">
    <property type="entry name" value="Glyceraldehyde-3-phosphate dehydrogenase-like, C-terminal domain"/>
    <property type="match status" value="1"/>
</dbReference>
<dbReference type="Pfam" id="PF03447">
    <property type="entry name" value="NAD_binding_3"/>
    <property type="match status" value="1"/>
</dbReference>
<evidence type="ECO:0000256" key="6">
    <source>
        <dbReference type="ARBA" id="ARBA00022605"/>
    </source>
</evidence>
<dbReference type="PANTHER" id="PTHR43331:SF1">
    <property type="entry name" value="HOMOSERINE DEHYDROGENASE"/>
    <property type="match status" value="1"/>
</dbReference>
<evidence type="ECO:0000256" key="1">
    <source>
        <dbReference type="ARBA" id="ARBA00005056"/>
    </source>
</evidence>
<keyword evidence="10" id="KW-0486">Methionine biosynthesis</keyword>
<dbReference type="GO" id="GO:0004412">
    <property type="term" value="F:homoserine dehydrogenase activity"/>
    <property type="evidence" value="ECO:0007669"/>
    <property type="project" value="UniProtKB-EC"/>
</dbReference>
<dbReference type="Pfam" id="PF01842">
    <property type="entry name" value="ACT"/>
    <property type="match status" value="1"/>
</dbReference>
<evidence type="ECO:0000256" key="4">
    <source>
        <dbReference type="ARBA" id="ARBA00013213"/>
    </source>
</evidence>
<accession>A0A644TJ86</accession>
<evidence type="ECO:0000259" key="11">
    <source>
        <dbReference type="PROSITE" id="PS51671"/>
    </source>
</evidence>
<evidence type="ECO:0000256" key="7">
    <source>
        <dbReference type="ARBA" id="ARBA00022697"/>
    </source>
</evidence>
<dbReference type="Gene3D" id="3.30.360.10">
    <property type="entry name" value="Dihydrodipicolinate Reductase, domain 2"/>
    <property type="match status" value="1"/>
</dbReference>
<dbReference type="SUPFAM" id="SSF55021">
    <property type="entry name" value="ACT-like"/>
    <property type="match status" value="1"/>
</dbReference>
<dbReference type="EC" id="1.1.1.3" evidence="4"/>
<dbReference type="GO" id="GO:0009086">
    <property type="term" value="P:methionine biosynthetic process"/>
    <property type="evidence" value="ECO:0007669"/>
    <property type="project" value="UniProtKB-KW"/>
</dbReference>
<proteinExistence type="inferred from homology"/>
<comment type="pathway">
    <text evidence="1">Amino-acid biosynthesis; L-threonine biosynthesis; L-threonine from L-aspartate: step 3/5.</text>
</comment>
<keyword evidence="6" id="KW-0028">Amino-acid biosynthesis</keyword>
<dbReference type="Gene3D" id="3.40.50.720">
    <property type="entry name" value="NAD(P)-binding Rossmann-like Domain"/>
    <property type="match status" value="1"/>
</dbReference>
<comment type="similarity">
    <text evidence="3">Belongs to the homoserine dehydrogenase family.</text>
</comment>
<dbReference type="PIRSF" id="PIRSF000098">
    <property type="entry name" value="Homoser_dehydrog"/>
    <property type="match status" value="1"/>
</dbReference>
<dbReference type="InterPro" id="IPR016204">
    <property type="entry name" value="HDH"/>
</dbReference>
<dbReference type="InterPro" id="IPR005106">
    <property type="entry name" value="Asp/hSer_DH_NAD-bd"/>
</dbReference>
<dbReference type="PROSITE" id="PS51671">
    <property type="entry name" value="ACT"/>
    <property type="match status" value="1"/>
</dbReference>
<dbReference type="NCBIfam" id="NF004976">
    <property type="entry name" value="PRK06349.1"/>
    <property type="match status" value="1"/>
</dbReference>
<protein>
    <recommendedName>
        <fullName evidence="5">Homoserine dehydrogenase</fullName>
        <ecNumber evidence="4">1.1.1.3</ecNumber>
    </recommendedName>
</protein>
<evidence type="ECO:0000313" key="12">
    <source>
        <dbReference type="EMBL" id="MPL67018.1"/>
    </source>
</evidence>
<dbReference type="GO" id="GO:0050661">
    <property type="term" value="F:NADP binding"/>
    <property type="evidence" value="ECO:0007669"/>
    <property type="project" value="InterPro"/>
</dbReference>
<dbReference type="InterPro" id="IPR036291">
    <property type="entry name" value="NAD(P)-bd_dom_sf"/>
</dbReference>
<feature type="domain" description="ACT" evidence="11">
    <location>
        <begin position="351"/>
        <end position="431"/>
    </location>
</feature>
<dbReference type="InterPro" id="IPR045865">
    <property type="entry name" value="ACT-like_dom_sf"/>
</dbReference>
<sequence>MHNEVKIGLLGAGTVGGGVILVLKNNAKEIEKRVGVPVRIVKVFTRSPEKVTELDAGLVVTNNVDDILDDPEIDIVIELIGREDPAKEYIARALANKKNVVTANKDILAKYGKELFALAEENNVDFMFEAAVAGGIPIIRPLKSCLAANKINSIMGIVNGTTNYMLSKMASSHVDFNEVLKEAQDLGYAESDPTADIGGLDAARKLVILASIAFNTRITLDDVYIEGIEKLTLRDIEYADELGYVVKLLAIAKNSKTNGISVRVHPTMLPKIHPLSTVNDVYNAIYVNGDVVGDAMFLGRGAGRMPTASAVCGDVVDVARNIVHNCTGRINCTCYEEKHLCSIENITSPCYVRLLVLDKPGVLAAIASAFGAQNVSLKNVVQKSQVDGFSELVVITYDVSEYNLRMALATLAGLPVVEKICSVIRVEDESLE</sequence>
<dbReference type="EMBL" id="VSSQ01000035">
    <property type="protein sequence ID" value="MPL67018.1"/>
    <property type="molecule type" value="Genomic_DNA"/>
</dbReference>
<dbReference type="InterPro" id="IPR001342">
    <property type="entry name" value="HDH_cat"/>
</dbReference>
<dbReference type="UniPathway" id="UPA00051">
    <property type="reaction ID" value="UER00465"/>
</dbReference>